<dbReference type="Proteomes" id="UP000064243">
    <property type="component" value="Unassembled WGS sequence"/>
</dbReference>
<evidence type="ECO:0000313" key="2">
    <source>
        <dbReference type="EMBL" id="KVW97145.1"/>
    </source>
</evidence>
<reference evidence="2 3" key="1">
    <citation type="journal article" date="2015" name="Appl. Environ. Microbiol.">
        <title>Aerobic and Anaerobic Thiosulfate Oxidation by a Cold-Adapted, Subglacial Chemoautotroph.</title>
        <authorList>
            <person name="Harrold Z.R."/>
            <person name="Skidmore M.L."/>
            <person name="Hamilton T.L."/>
            <person name="Desch L."/>
            <person name="Amada K."/>
            <person name="van Gelder W."/>
            <person name="Glover K."/>
            <person name="Roden E.E."/>
            <person name="Boyd E.S."/>
        </authorList>
    </citation>
    <scope>NUCLEOTIDE SEQUENCE [LARGE SCALE GENOMIC DNA]</scope>
    <source>
        <strain evidence="2 3">RG</strain>
    </source>
</reference>
<feature type="domain" description="YhdP central" evidence="1">
    <location>
        <begin position="11"/>
        <end position="1262"/>
    </location>
</feature>
<dbReference type="InterPro" id="IPR011836">
    <property type="entry name" value="YhdP"/>
</dbReference>
<dbReference type="PANTHER" id="PTHR38690">
    <property type="entry name" value="PROTEASE-RELATED"/>
    <property type="match status" value="1"/>
</dbReference>
<dbReference type="OrthoDB" id="8521382at2"/>
<dbReference type="InterPro" id="IPR025263">
    <property type="entry name" value="YhdP_central"/>
</dbReference>
<dbReference type="AlphaFoldDB" id="A0A106BRG2"/>
<dbReference type="NCBIfam" id="TIGR02099">
    <property type="entry name" value="YhdP family protein"/>
    <property type="match status" value="1"/>
</dbReference>
<accession>A0A106BRG2</accession>
<dbReference type="PANTHER" id="PTHR38690:SF1">
    <property type="entry name" value="PROTEASE"/>
    <property type="match status" value="1"/>
</dbReference>
<keyword evidence="3" id="KW-1185">Reference proteome</keyword>
<name>A0A106BRG2_THIDE</name>
<comment type="caution">
    <text evidence="2">The sequence shown here is derived from an EMBL/GenBank/DDBJ whole genome shotgun (WGS) entry which is preliminary data.</text>
</comment>
<proteinExistence type="predicted"/>
<dbReference type="EMBL" id="LDUG01000017">
    <property type="protein sequence ID" value="KVW97145.1"/>
    <property type="molecule type" value="Genomic_DNA"/>
</dbReference>
<gene>
    <name evidence="2" type="ORF">ABW22_04830</name>
</gene>
<evidence type="ECO:0000259" key="1">
    <source>
        <dbReference type="Pfam" id="PF13116"/>
    </source>
</evidence>
<organism evidence="2 3">
    <name type="scientific">Thiobacillus denitrificans</name>
    <dbReference type="NCBI Taxonomy" id="36861"/>
    <lineage>
        <taxon>Bacteria</taxon>
        <taxon>Pseudomonadati</taxon>
        <taxon>Pseudomonadota</taxon>
        <taxon>Betaproteobacteria</taxon>
        <taxon>Nitrosomonadales</taxon>
        <taxon>Thiobacillaceae</taxon>
        <taxon>Thiobacillus</taxon>
    </lineage>
</organism>
<evidence type="ECO:0000313" key="3">
    <source>
        <dbReference type="Proteomes" id="UP000064243"/>
    </source>
</evidence>
<dbReference type="Pfam" id="PF13116">
    <property type="entry name" value="YhdP"/>
    <property type="match status" value="1"/>
</dbReference>
<dbReference type="STRING" id="1123392.GCA_000376425_01665"/>
<sequence>MTVSSALSVFPRRAARWLAALAALAVLGLATAAALMFFWVLPNIADHRDTVASLMSRALGQQVTLEAVSGVWQQARPEFRLQGVRLYDPQSRPALYLPELKAAFAWRSLLFLEPRFNRIELQGLTLGVRRARDGHFYVGSIPINPADPDSRFSSWLLRQGRVHVGNATLTWQDEVRNAPPLILTAVDFTLTNARRTHRLQLHAVPPASLAQPLTIDAKLSARDADDLKTWNGSIDASMAQLSFSQLGAWLALPYQPRQGQGTLNMRLEVARGALAGVVAGLDLRAIETVLGDGLPALKLAQVQGQAMWQRDPDGQRVAFENLRVARPGAALGAPFNAGLAWNATSREFTAQALNLSGWQSILPSLPMDAALRARLHTLQPQGRFDVLRFRWRGAQPGLDNFNIAARFSGLGVTAAGNQPGLANLSGRIEGDARAGVFEIDSKQLGLSLPGLFREPSFGFDSVQARGSWKKTPRGRRLTLADMAFANQDMAGTAKGHYELIAGQPGVIDLSAHLNRAEGTAVYRYFPKKIGDDTVNWVRRAVVAGHSDNVRLDLKGDLTQFPFEQGNGVFRVDVQARDAVIDYVPGWPRIEGIQGRVLFQGKTMEVTSSQARIYGVALGPVKAVIPDLIHHEEQLHIDGEANGPIQDFIRFANVSPVGERLRGFTRDVDGSGPMTLALQLQVPLRHSHDTTLTGRLSFLGDTLLPPGLPRLDQVRGDIEFTHDSLTAKNMTAQFLGGPLRIDTVTRDGQVQILAQGRATAAGMTPWLGGEWGKRVSGEAAWRGQIDLQPAGERIRVESDLVGLTSSLPAPLAKAAAQPLPLRVIRQPQGDGLLHDVRLGQTVSAVWRSNATDGFDRGEIRFGGDAEMPDEPGLRLAGSGRGLDISGWAAALPKGKGRATLPLSSMDIGFDALDLMGRRYRDVRLQGRSRNGLLRTQVTGHELNGVLTYRPAGAYDSTGASARSGSESFRELPARVSAQFRQLTIPPPAPAVGTADGINMKAVDFPALDLTVEDFRLEERSLGRLEMTTRGSPQGMVIDSLLLTHPDSVFRMSGLWHDGAQSETRAELNLNVLDAGKFLSRFGYPDALKRGTAEVQGNATWIGTPADFAFDTLAGKLDFKARGGQFLKINPGAGKLLGVLSLQSLPRRLNFDFRDIFNQGYAFDDIGATLRIARGVVYSDDFRMRGPAAKVNMSGLADLNQESVQLRVKVIPKLSEGLAVAGALIGGPLAGIGALAAQKLLRDPFEEAISQEYMVTGAWQEPDVKKLTQSETSVSEP</sequence>
<protein>
    <recommendedName>
        <fullName evidence="1">YhdP central domain-containing protein</fullName>
    </recommendedName>
</protein>
<dbReference type="RefSeq" id="WP_059752542.1">
    <property type="nucleotide sequence ID" value="NZ_LDUG01000017.1"/>
</dbReference>
<dbReference type="PATRIC" id="fig|36861.3.peg.423"/>